<evidence type="ECO:0000256" key="5">
    <source>
        <dbReference type="ARBA" id="ARBA00022989"/>
    </source>
</evidence>
<name>A0A2Z2HJM8_9ARCH</name>
<evidence type="ECO:0000313" key="9">
    <source>
        <dbReference type="EMBL" id="ARS64312.1"/>
    </source>
</evidence>
<evidence type="ECO:0000256" key="2">
    <source>
        <dbReference type="ARBA" id="ARBA00022617"/>
    </source>
</evidence>
<feature type="transmembrane region" description="Helical" evidence="8">
    <location>
        <begin position="35"/>
        <end position="56"/>
    </location>
</feature>
<dbReference type="Proteomes" id="UP000249949">
    <property type="component" value="Chromosome"/>
</dbReference>
<reference evidence="9 10" key="1">
    <citation type="journal article" date="2017" name="Environ. Microbiol.">
        <title>Genome and epigenome of a novel marine Thaumarchaeota strain suggest viral infection, phosphorothioation DNA modification and multiple restriction systems.</title>
        <authorList>
            <person name="Ahlgren N.A."/>
            <person name="Chen Y."/>
            <person name="Needham D.M."/>
            <person name="Parada A.E."/>
            <person name="Sachdeva R."/>
            <person name="Trinh V."/>
            <person name="Chen T."/>
            <person name="Fuhrman J.A."/>
        </authorList>
    </citation>
    <scope>NUCLEOTIDE SEQUENCE [LARGE SCALE GENOMIC DNA]</scope>
    <source>
        <strain evidence="9 10">SPOT01</strain>
    </source>
</reference>
<feature type="transmembrane region" description="Helical" evidence="8">
    <location>
        <begin position="91"/>
        <end position="108"/>
    </location>
</feature>
<dbReference type="EMBL" id="CP021324">
    <property type="protein sequence ID" value="ARS64312.1"/>
    <property type="molecule type" value="Genomic_DNA"/>
</dbReference>
<evidence type="ECO:0000313" key="10">
    <source>
        <dbReference type="Proteomes" id="UP000249949"/>
    </source>
</evidence>
<dbReference type="InterPro" id="IPR034804">
    <property type="entry name" value="SQR/QFR_C/D"/>
</dbReference>
<evidence type="ECO:0000256" key="8">
    <source>
        <dbReference type="SAM" id="Phobius"/>
    </source>
</evidence>
<keyword evidence="10" id="KW-1185">Reference proteome</keyword>
<dbReference type="Gene3D" id="1.20.1300.10">
    <property type="entry name" value="Fumarate reductase/succinate dehydrogenase, transmembrane subunit"/>
    <property type="match status" value="1"/>
</dbReference>
<dbReference type="OrthoDB" id="5807at2157"/>
<accession>A0A2Z2HJM8</accession>
<keyword evidence="4" id="KW-0479">Metal-binding</keyword>
<protein>
    <submittedName>
        <fullName evidence="9">Succinate dehydrogenase/Fumarate reductase transmembrane subunit</fullName>
    </submittedName>
</protein>
<dbReference type="AlphaFoldDB" id="A0A2Z2HJM8"/>
<dbReference type="GO" id="GO:0046872">
    <property type="term" value="F:metal ion binding"/>
    <property type="evidence" value="ECO:0007669"/>
    <property type="project" value="UniProtKB-KW"/>
</dbReference>
<proteinExistence type="predicted"/>
<keyword evidence="3 8" id="KW-0812">Transmembrane</keyword>
<keyword evidence="2" id="KW-0349">Heme</keyword>
<evidence type="ECO:0000256" key="7">
    <source>
        <dbReference type="ARBA" id="ARBA00023136"/>
    </source>
</evidence>
<dbReference type="InterPro" id="IPR000701">
    <property type="entry name" value="SuccDH_FuR_B_TM-su"/>
</dbReference>
<gene>
    <name evidence="9" type="ORF">NMSP_0691</name>
</gene>
<evidence type="ECO:0000256" key="6">
    <source>
        <dbReference type="ARBA" id="ARBA00023004"/>
    </source>
</evidence>
<evidence type="ECO:0000256" key="4">
    <source>
        <dbReference type="ARBA" id="ARBA00022723"/>
    </source>
</evidence>
<keyword evidence="7 8" id="KW-0472">Membrane</keyword>
<evidence type="ECO:0000256" key="1">
    <source>
        <dbReference type="ARBA" id="ARBA00004370"/>
    </source>
</evidence>
<dbReference type="GO" id="GO:0016020">
    <property type="term" value="C:membrane"/>
    <property type="evidence" value="ECO:0007669"/>
    <property type="project" value="UniProtKB-SubCell"/>
</dbReference>
<dbReference type="KEGG" id="nct:NMSP_0691"/>
<comment type="subcellular location">
    <subcellularLocation>
        <location evidence="1">Membrane</location>
    </subcellularLocation>
</comment>
<dbReference type="Pfam" id="PF01127">
    <property type="entry name" value="Sdh_cyt"/>
    <property type="match status" value="1"/>
</dbReference>
<keyword evidence="5 8" id="KW-1133">Transmembrane helix</keyword>
<evidence type="ECO:0000256" key="3">
    <source>
        <dbReference type="ARBA" id="ARBA00022692"/>
    </source>
</evidence>
<keyword evidence="6" id="KW-0408">Iron</keyword>
<organism evidence="9 10">
    <name type="scientific">Candidatus Nitrosomarinus catalinensis</name>
    <dbReference type="NCBI Taxonomy" id="1898749"/>
    <lineage>
        <taxon>Archaea</taxon>
        <taxon>Nitrososphaerota</taxon>
        <taxon>Nitrososphaeria</taxon>
        <taxon>Nitrosopumilales</taxon>
        <taxon>Nitrosopumilaceae</taxon>
        <taxon>Candidatus Nitrosomarinus</taxon>
    </lineage>
</organism>
<dbReference type="SUPFAM" id="SSF81343">
    <property type="entry name" value="Fumarate reductase respiratory complex transmembrane subunits"/>
    <property type="match status" value="1"/>
</dbReference>
<sequence length="114" mass="12762">MRISGIYLLVFFVVHVIHAATILDRMSWGQMLFLTYSPAGFVVLSVMIALGAFHAINGIRLMFQQGGLGIGTPTRPDYPYQIQSMGKKNRLCIYVTMGVSALALYYALDVFFEF</sequence>